<organism evidence="1 2">
    <name type="scientific">Chthoniobacter flavus Ellin428</name>
    <dbReference type="NCBI Taxonomy" id="497964"/>
    <lineage>
        <taxon>Bacteria</taxon>
        <taxon>Pseudomonadati</taxon>
        <taxon>Verrucomicrobiota</taxon>
        <taxon>Spartobacteria</taxon>
        <taxon>Chthoniobacterales</taxon>
        <taxon>Chthoniobacteraceae</taxon>
        <taxon>Chthoniobacter</taxon>
    </lineage>
</organism>
<keyword evidence="2" id="KW-1185">Reference proteome</keyword>
<keyword evidence="1" id="KW-0808">Transferase</keyword>
<evidence type="ECO:0000313" key="2">
    <source>
        <dbReference type="Proteomes" id="UP000005824"/>
    </source>
</evidence>
<dbReference type="Pfam" id="PF00202">
    <property type="entry name" value="Aminotran_3"/>
    <property type="match status" value="1"/>
</dbReference>
<dbReference type="AlphaFoldDB" id="B4D1T7"/>
<proteinExistence type="predicted"/>
<dbReference type="InParanoid" id="B4D1T7"/>
<evidence type="ECO:0000313" key="1">
    <source>
        <dbReference type="EMBL" id="EDY19699.1"/>
    </source>
</evidence>
<sequence length="111" mass="12145">MIERDKLIEHVRDDVGPYFQDKLRGYAGHPLVGEVRGYAMIGAIELLPPDRDKSKLKGALGAKAAAFARQEGVIVRGIRDMIAMSPPLIITRAQIDELFAGVDRMLAKMGG</sequence>
<dbReference type="Proteomes" id="UP000005824">
    <property type="component" value="Unassembled WGS sequence"/>
</dbReference>
<accession>B4D1T7</accession>
<dbReference type="InterPro" id="IPR015422">
    <property type="entry name" value="PyrdxlP-dep_Trfase_small"/>
</dbReference>
<dbReference type="Gene3D" id="3.90.1150.10">
    <property type="entry name" value="Aspartate Aminotransferase, domain 1"/>
    <property type="match status" value="1"/>
</dbReference>
<dbReference type="EMBL" id="ABVL01000007">
    <property type="protein sequence ID" value="EDY19699.1"/>
    <property type="molecule type" value="Genomic_DNA"/>
</dbReference>
<dbReference type="GO" id="GO:0030170">
    <property type="term" value="F:pyridoxal phosphate binding"/>
    <property type="evidence" value="ECO:0007669"/>
    <property type="project" value="InterPro"/>
</dbReference>
<dbReference type="SUPFAM" id="SSF53383">
    <property type="entry name" value="PLP-dependent transferases"/>
    <property type="match status" value="1"/>
</dbReference>
<dbReference type="InterPro" id="IPR015424">
    <property type="entry name" value="PyrdxlP-dep_Trfase"/>
</dbReference>
<dbReference type="STRING" id="497964.CfE428DRAFT_2875"/>
<name>B4D1T7_9BACT</name>
<keyword evidence="1" id="KW-0032">Aminotransferase</keyword>
<dbReference type="GO" id="GO:0008483">
    <property type="term" value="F:transaminase activity"/>
    <property type="evidence" value="ECO:0007669"/>
    <property type="project" value="UniProtKB-KW"/>
</dbReference>
<comment type="caution">
    <text evidence="1">The sequence shown here is derived from an EMBL/GenBank/DDBJ whole genome shotgun (WGS) entry which is preliminary data.</text>
</comment>
<gene>
    <name evidence="1" type="ORF">CfE428DRAFT_2875</name>
</gene>
<dbReference type="eggNOG" id="COG0161">
    <property type="taxonomic scope" value="Bacteria"/>
</dbReference>
<reference evidence="1 2" key="1">
    <citation type="journal article" date="2011" name="J. Bacteriol.">
        <title>Genome sequence of Chthoniobacter flavus Ellin428, an aerobic heterotrophic soil bacterium.</title>
        <authorList>
            <person name="Kant R."/>
            <person name="van Passel M.W."/>
            <person name="Palva A."/>
            <person name="Lucas S."/>
            <person name="Lapidus A."/>
            <person name="Glavina Del Rio T."/>
            <person name="Dalin E."/>
            <person name="Tice H."/>
            <person name="Bruce D."/>
            <person name="Goodwin L."/>
            <person name="Pitluck S."/>
            <person name="Larimer F.W."/>
            <person name="Land M.L."/>
            <person name="Hauser L."/>
            <person name="Sangwan P."/>
            <person name="de Vos W.M."/>
            <person name="Janssen P.H."/>
            <person name="Smidt H."/>
        </authorList>
    </citation>
    <scope>NUCLEOTIDE SEQUENCE [LARGE SCALE GENOMIC DNA]</scope>
    <source>
        <strain evidence="1 2">Ellin428</strain>
    </source>
</reference>
<dbReference type="InterPro" id="IPR005814">
    <property type="entry name" value="Aminotrans_3"/>
</dbReference>
<protein>
    <submittedName>
        <fullName evidence="1">Aminotransferase class-III</fullName>
    </submittedName>
</protein>